<name>A0A1G7NDE6_9ACTN</name>
<dbReference type="PROSITE" id="PS50995">
    <property type="entry name" value="HTH_MARR_2"/>
    <property type="match status" value="1"/>
</dbReference>
<dbReference type="SUPFAM" id="SSF46785">
    <property type="entry name" value="Winged helix' DNA-binding domain"/>
    <property type="match status" value="1"/>
</dbReference>
<reference evidence="3" key="1">
    <citation type="submission" date="2016-10" db="EMBL/GenBank/DDBJ databases">
        <authorList>
            <person name="Varghese N."/>
            <person name="Submissions S."/>
        </authorList>
    </citation>
    <scope>NUCLEOTIDE SEQUENCE [LARGE SCALE GENOMIC DNA]</scope>
    <source>
        <strain evidence="3">DSM 44526</strain>
    </source>
</reference>
<keyword evidence="2" id="KW-0238">DNA-binding</keyword>
<dbReference type="PRINTS" id="PR00598">
    <property type="entry name" value="HTHMARR"/>
</dbReference>
<dbReference type="EMBL" id="FNCF01000001">
    <property type="protein sequence ID" value="SDF72053.1"/>
    <property type="molecule type" value="Genomic_DNA"/>
</dbReference>
<protein>
    <submittedName>
        <fullName evidence="2">DNA-binding transcriptional regulator, MarR family</fullName>
    </submittedName>
</protein>
<dbReference type="Pfam" id="PF12802">
    <property type="entry name" value="MarR_2"/>
    <property type="match status" value="1"/>
</dbReference>
<sequence>MDAAHREVVLLLRSVAVESNRTAAVFGDAHGLHRTDLDALAVVVGAAVAGREMTPGLLATELRLSSPATTALVDRLERSGHLVRERSTTDRRRVVLRVQDTARDLAQAFFTPMAEDVGAVLEGMTDEEVQVVARFLHRAVEALRPRPGSSGAPAG</sequence>
<evidence type="ECO:0000259" key="1">
    <source>
        <dbReference type="PROSITE" id="PS50995"/>
    </source>
</evidence>
<dbReference type="InterPro" id="IPR036388">
    <property type="entry name" value="WH-like_DNA-bd_sf"/>
</dbReference>
<accession>A0A1G7NDE6</accession>
<dbReference type="PANTHER" id="PTHR33164:SF106">
    <property type="entry name" value="TRANSCRIPTIONAL REGULATORY PROTEIN"/>
    <property type="match status" value="1"/>
</dbReference>
<dbReference type="Gene3D" id="1.10.10.10">
    <property type="entry name" value="Winged helix-like DNA-binding domain superfamily/Winged helix DNA-binding domain"/>
    <property type="match status" value="1"/>
</dbReference>
<organism evidence="2 3">
    <name type="scientific">Klenkia brasiliensis</name>
    <dbReference type="NCBI Taxonomy" id="333142"/>
    <lineage>
        <taxon>Bacteria</taxon>
        <taxon>Bacillati</taxon>
        <taxon>Actinomycetota</taxon>
        <taxon>Actinomycetes</taxon>
        <taxon>Geodermatophilales</taxon>
        <taxon>Geodermatophilaceae</taxon>
        <taxon>Klenkia</taxon>
    </lineage>
</organism>
<dbReference type="InterPro" id="IPR036390">
    <property type="entry name" value="WH_DNA-bd_sf"/>
</dbReference>
<dbReference type="InterPro" id="IPR000835">
    <property type="entry name" value="HTH_MarR-typ"/>
</dbReference>
<dbReference type="GO" id="GO:0006950">
    <property type="term" value="P:response to stress"/>
    <property type="evidence" value="ECO:0007669"/>
    <property type="project" value="TreeGrafter"/>
</dbReference>
<dbReference type="AlphaFoldDB" id="A0A1G7NDE6"/>
<dbReference type="Proteomes" id="UP000198863">
    <property type="component" value="Unassembled WGS sequence"/>
</dbReference>
<evidence type="ECO:0000313" key="3">
    <source>
        <dbReference type="Proteomes" id="UP000198863"/>
    </source>
</evidence>
<dbReference type="SMART" id="SM00347">
    <property type="entry name" value="HTH_MARR"/>
    <property type="match status" value="1"/>
</dbReference>
<gene>
    <name evidence="2" type="ORF">SAMN05660324_0993</name>
</gene>
<proteinExistence type="predicted"/>
<dbReference type="RefSeq" id="WP_207507571.1">
    <property type="nucleotide sequence ID" value="NZ_FNCF01000001.1"/>
</dbReference>
<dbReference type="PANTHER" id="PTHR33164">
    <property type="entry name" value="TRANSCRIPTIONAL REGULATOR, MARR FAMILY"/>
    <property type="match status" value="1"/>
</dbReference>
<evidence type="ECO:0000313" key="2">
    <source>
        <dbReference type="EMBL" id="SDF72053.1"/>
    </source>
</evidence>
<keyword evidence="3" id="KW-1185">Reference proteome</keyword>
<dbReference type="InterPro" id="IPR039422">
    <property type="entry name" value="MarR/SlyA-like"/>
</dbReference>
<feature type="domain" description="HTH marR-type" evidence="1">
    <location>
        <begin position="5"/>
        <end position="141"/>
    </location>
</feature>
<dbReference type="GO" id="GO:0003700">
    <property type="term" value="F:DNA-binding transcription factor activity"/>
    <property type="evidence" value="ECO:0007669"/>
    <property type="project" value="InterPro"/>
</dbReference>
<dbReference type="GO" id="GO:0003677">
    <property type="term" value="F:DNA binding"/>
    <property type="evidence" value="ECO:0007669"/>
    <property type="project" value="UniProtKB-KW"/>
</dbReference>